<organism evidence="1 2">
    <name type="scientific">Bauhinia variegata</name>
    <name type="common">Purple orchid tree</name>
    <name type="synonym">Phanera variegata</name>
    <dbReference type="NCBI Taxonomy" id="167791"/>
    <lineage>
        <taxon>Eukaryota</taxon>
        <taxon>Viridiplantae</taxon>
        <taxon>Streptophyta</taxon>
        <taxon>Embryophyta</taxon>
        <taxon>Tracheophyta</taxon>
        <taxon>Spermatophyta</taxon>
        <taxon>Magnoliopsida</taxon>
        <taxon>eudicotyledons</taxon>
        <taxon>Gunneridae</taxon>
        <taxon>Pentapetalae</taxon>
        <taxon>rosids</taxon>
        <taxon>fabids</taxon>
        <taxon>Fabales</taxon>
        <taxon>Fabaceae</taxon>
        <taxon>Cercidoideae</taxon>
        <taxon>Cercideae</taxon>
        <taxon>Bauhiniinae</taxon>
        <taxon>Bauhinia</taxon>
    </lineage>
</organism>
<proteinExistence type="predicted"/>
<accession>A0ACB9KF90</accession>
<evidence type="ECO:0000313" key="1">
    <source>
        <dbReference type="EMBL" id="KAI4295831.1"/>
    </source>
</evidence>
<comment type="caution">
    <text evidence="1">The sequence shown here is derived from an EMBL/GenBank/DDBJ whole genome shotgun (WGS) entry which is preliminary data.</text>
</comment>
<keyword evidence="2" id="KW-1185">Reference proteome</keyword>
<gene>
    <name evidence="1" type="ORF">L6164_035832</name>
</gene>
<sequence>MEVQSVCRGRASLTCGSSKHPLSLVPCQIATRNQGGLGYQRYRIENISKCLKWQMKEFSLLSLKRMHVIHATNTTGDGGLEARGDQISSVSVTTYAGVEQFRGKSGSVSFHGLTHHLVEEGKLMSAPFQEEKGSHLWLLAPVSFISCFLLPQFFIGNVIEAFFMDEILVDFLTSLFSEALFYVGLAAFLCVTDLVQRPYLEYSTKRWGLITGLRGYLASVILTTGLKVVAPFFLLSVTLPVVGLAAPVAVTPFLVGCLAQYAFEKYLDKRESSCWPLVPIIFEVYRLYQLTRAVHFVQKLMYSMKGHPTTPELIARTGALSTMTVTFQVLGIVCLWSLMTFLLRLFPSRPVAEKY</sequence>
<reference evidence="1 2" key="1">
    <citation type="journal article" date="2022" name="DNA Res.">
        <title>Chromosomal-level genome assembly of the orchid tree Bauhinia variegata (Leguminosae; Cercidoideae) supports the allotetraploid origin hypothesis of Bauhinia.</title>
        <authorList>
            <person name="Zhong Y."/>
            <person name="Chen Y."/>
            <person name="Zheng D."/>
            <person name="Pang J."/>
            <person name="Liu Y."/>
            <person name="Luo S."/>
            <person name="Meng S."/>
            <person name="Qian L."/>
            <person name="Wei D."/>
            <person name="Dai S."/>
            <person name="Zhou R."/>
        </authorList>
    </citation>
    <scope>NUCLEOTIDE SEQUENCE [LARGE SCALE GENOMIC DNA]</scope>
    <source>
        <strain evidence="1">BV-YZ2020</strain>
    </source>
</reference>
<evidence type="ECO:0000313" key="2">
    <source>
        <dbReference type="Proteomes" id="UP000828941"/>
    </source>
</evidence>
<protein>
    <submittedName>
        <fullName evidence="1">Uncharacterized protein</fullName>
    </submittedName>
</protein>
<dbReference type="EMBL" id="CM039439">
    <property type="protein sequence ID" value="KAI4295831.1"/>
    <property type="molecule type" value="Genomic_DNA"/>
</dbReference>
<dbReference type="Proteomes" id="UP000828941">
    <property type="component" value="Chromosome 14"/>
</dbReference>
<name>A0ACB9KF90_BAUVA</name>